<evidence type="ECO:0000313" key="4">
    <source>
        <dbReference type="RefSeq" id="XP_033578568.1"/>
    </source>
</evidence>
<evidence type="ECO:0000313" key="2">
    <source>
        <dbReference type="EMBL" id="KAF2811604.1"/>
    </source>
</evidence>
<evidence type="ECO:0000313" key="3">
    <source>
        <dbReference type="Proteomes" id="UP000504636"/>
    </source>
</evidence>
<dbReference type="RefSeq" id="XP_033578568.1">
    <property type="nucleotide sequence ID" value="XM_033713966.1"/>
</dbReference>
<proteinExistence type="predicted"/>
<feature type="compositionally biased region" description="Polar residues" evidence="1">
    <location>
        <begin position="210"/>
        <end position="227"/>
    </location>
</feature>
<dbReference type="OrthoDB" id="5418235at2759"/>
<reference evidence="4" key="3">
    <citation type="submission" date="2025-04" db="UniProtKB">
        <authorList>
            <consortium name="RefSeq"/>
        </authorList>
    </citation>
    <scope>IDENTIFICATION</scope>
    <source>
        <strain evidence="4">CBS 304.34</strain>
    </source>
</reference>
<name>A0A6A6YU97_9PEZI</name>
<feature type="region of interest" description="Disordered" evidence="1">
    <location>
        <begin position="210"/>
        <end position="229"/>
    </location>
</feature>
<sequence>MEVAKADELANRKVHWYGRTSRLRSGVISSRMHQVWFYGRETFAALWSVSGGAKGGDTGAWVIDDRSRVCSYLIATNMAKRIAYICPMEGIMEDIKQTLGAESVCLPGSSEAKEYHDLIDSELDNDDSLSLEEMTAKDLIQPTSSSKSQRNSQRALALSKRVSARMRVVKRTVSLIPKFTLGDEVRLRLINGPTMKVVITNRRLSPKPSWQYTVKESSTGDDSNQDNLGEYGEWIDEARLSSR</sequence>
<gene>
    <name evidence="2 4" type="ORF">BDZ99DRAFT_277744</name>
</gene>
<reference evidence="2 4" key="1">
    <citation type="journal article" date="2020" name="Stud. Mycol.">
        <title>101 Dothideomycetes genomes: a test case for predicting lifestyles and emergence of pathogens.</title>
        <authorList>
            <person name="Haridas S."/>
            <person name="Albert R."/>
            <person name="Binder M."/>
            <person name="Bloem J."/>
            <person name="Labutti K."/>
            <person name="Salamov A."/>
            <person name="Andreopoulos B."/>
            <person name="Baker S."/>
            <person name="Barry K."/>
            <person name="Bills G."/>
            <person name="Bluhm B."/>
            <person name="Cannon C."/>
            <person name="Castanera R."/>
            <person name="Culley D."/>
            <person name="Daum C."/>
            <person name="Ezra D."/>
            <person name="Gonzalez J."/>
            <person name="Henrissat B."/>
            <person name="Kuo A."/>
            <person name="Liang C."/>
            <person name="Lipzen A."/>
            <person name="Lutzoni F."/>
            <person name="Magnuson J."/>
            <person name="Mondo S."/>
            <person name="Nolan M."/>
            <person name="Ohm R."/>
            <person name="Pangilinan J."/>
            <person name="Park H.-J."/>
            <person name="Ramirez L."/>
            <person name="Alfaro M."/>
            <person name="Sun H."/>
            <person name="Tritt A."/>
            <person name="Yoshinaga Y."/>
            <person name="Zwiers L.-H."/>
            <person name="Turgeon B."/>
            <person name="Goodwin S."/>
            <person name="Spatafora J."/>
            <person name="Crous P."/>
            <person name="Grigoriev I."/>
        </authorList>
    </citation>
    <scope>NUCLEOTIDE SEQUENCE</scope>
    <source>
        <strain evidence="2 4">CBS 304.34</strain>
    </source>
</reference>
<protein>
    <submittedName>
        <fullName evidence="2 4">Uncharacterized protein</fullName>
    </submittedName>
</protein>
<reference evidence="4" key="2">
    <citation type="submission" date="2020-04" db="EMBL/GenBank/DDBJ databases">
        <authorList>
            <consortium name="NCBI Genome Project"/>
        </authorList>
    </citation>
    <scope>NUCLEOTIDE SEQUENCE</scope>
    <source>
        <strain evidence="4">CBS 304.34</strain>
    </source>
</reference>
<feature type="compositionally biased region" description="Polar residues" evidence="1">
    <location>
        <begin position="141"/>
        <end position="154"/>
    </location>
</feature>
<feature type="region of interest" description="Disordered" evidence="1">
    <location>
        <begin position="138"/>
        <end position="158"/>
    </location>
</feature>
<accession>A0A6A6YU97</accession>
<keyword evidence="3" id="KW-1185">Reference proteome</keyword>
<dbReference type="EMBL" id="MU003698">
    <property type="protein sequence ID" value="KAF2811604.1"/>
    <property type="molecule type" value="Genomic_DNA"/>
</dbReference>
<dbReference type="GeneID" id="54454859"/>
<dbReference type="Proteomes" id="UP000504636">
    <property type="component" value="Unplaced"/>
</dbReference>
<organism evidence="2">
    <name type="scientific">Mytilinidion resinicola</name>
    <dbReference type="NCBI Taxonomy" id="574789"/>
    <lineage>
        <taxon>Eukaryota</taxon>
        <taxon>Fungi</taxon>
        <taxon>Dikarya</taxon>
        <taxon>Ascomycota</taxon>
        <taxon>Pezizomycotina</taxon>
        <taxon>Dothideomycetes</taxon>
        <taxon>Pleosporomycetidae</taxon>
        <taxon>Mytilinidiales</taxon>
        <taxon>Mytilinidiaceae</taxon>
        <taxon>Mytilinidion</taxon>
    </lineage>
</organism>
<evidence type="ECO:0000256" key="1">
    <source>
        <dbReference type="SAM" id="MobiDB-lite"/>
    </source>
</evidence>
<dbReference type="AlphaFoldDB" id="A0A6A6YU97"/>